<dbReference type="Proteomes" id="UP001431783">
    <property type="component" value="Unassembled WGS sequence"/>
</dbReference>
<keyword evidence="3" id="KW-1185">Reference proteome</keyword>
<gene>
    <name evidence="2" type="ORF">WA026_003131</name>
</gene>
<accession>A0AAW1THZ7</accession>
<dbReference type="InterPro" id="IPR036770">
    <property type="entry name" value="Ankyrin_rpt-contain_sf"/>
</dbReference>
<name>A0AAW1THZ7_9CUCU</name>
<evidence type="ECO:0000313" key="2">
    <source>
        <dbReference type="EMBL" id="KAK9869374.1"/>
    </source>
</evidence>
<dbReference type="Gene3D" id="1.25.40.20">
    <property type="entry name" value="Ankyrin repeat-containing domain"/>
    <property type="match status" value="1"/>
</dbReference>
<proteinExistence type="predicted"/>
<dbReference type="InterPro" id="IPR002110">
    <property type="entry name" value="Ankyrin_rpt"/>
</dbReference>
<evidence type="ECO:0000256" key="1">
    <source>
        <dbReference type="PROSITE-ProRule" id="PRU00023"/>
    </source>
</evidence>
<dbReference type="GO" id="GO:0007219">
    <property type="term" value="P:Notch signaling pathway"/>
    <property type="evidence" value="ECO:0007669"/>
    <property type="project" value="TreeGrafter"/>
</dbReference>
<dbReference type="PANTHER" id="PTHR24202:SF53">
    <property type="entry name" value="E3 UBIQUITIN-PROTEIN LIGASE MIB1"/>
    <property type="match status" value="1"/>
</dbReference>
<dbReference type="PROSITE" id="PS50297">
    <property type="entry name" value="ANK_REP_REGION"/>
    <property type="match status" value="1"/>
</dbReference>
<dbReference type="EMBL" id="JARQZJ010000001">
    <property type="protein sequence ID" value="KAK9869374.1"/>
    <property type="molecule type" value="Genomic_DNA"/>
</dbReference>
<dbReference type="PANTHER" id="PTHR24202">
    <property type="entry name" value="E3 UBIQUITIN-PROTEIN LIGASE MIB2"/>
    <property type="match status" value="1"/>
</dbReference>
<feature type="repeat" description="ANK" evidence="1">
    <location>
        <begin position="15"/>
        <end position="47"/>
    </location>
</feature>
<dbReference type="SMART" id="SM00248">
    <property type="entry name" value="ANK"/>
    <property type="match status" value="2"/>
</dbReference>
<comment type="caution">
    <text evidence="2">The sequence shown here is derived from an EMBL/GenBank/DDBJ whole genome shotgun (WGS) entry which is preliminary data.</text>
</comment>
<sequence length="157" mass="17526">MHFYILIFGKIWDLEGDTPLHDAISKKRDDMLTLLLDHNADITLTNNNGFNALHHAALRGNPRKALVSTGFVMSFDRDQGSYTPLAAIGKYASSRPRLATHIEASWTPVLCQASTPSFRSSATSKLSSTPNIPPPLDRFPLSRWLPVYYPFIHFLGS</sequence>
<dbReference type="SUPFAM" id="SSF48403">
    <property type="entry name" value="Ankyrin repeat"/>
    <property type="match status" value="1"/>
</dbReference>
<keyword evidence="1" id="KW-0040">ANK repeat</keyword>
<reference evidence="2 3" key="1">
    <citation type="submission" date="2023-03" db="EMBL/GenBank/DDBJ databases">
        <title>Genome insight into feeding habits of ladybird beetles.</title>
        <authorList>
            <person name="Li H.-S."/>
            <person name="Huang Y.-H."/>
            <person name="Pang H."/>
        </authorList>
    </citation>
    <scope>NUCLEOTIDE SEQUENCE [LARGE SCALE GENOMIC DNA]</scope>
    <source>
        <strain evidence="2">SYSU_2023b</strain>
        <tissue evidence="2">Whole body</tissue>
    </source>
</reference>
<organism evidence="2 3">
    <name type="scientific">Henosepilachna vigintioctopunctata</name>
    <dbReference type="NCBI Taxonomy" id="420089"/>
    <lineage>
        <taxon>Eukaryota</taxon>
        <taxon>Metazoa</taxon>
        <taxon>Ecdysozoa</taxon>
        <taxon>Arthropoda</taxon>
        <taxon>Hexapoda</taxon>
        <taxon>Insecta</taxon>
        <taxon>Pterygota</taxon>
        <taxon>Neoptera</taxon>
        <taxon>Endopterygota</taxon>
        <taxon>Coleoptera</taxon>
        <taxon>Polyphaga</taxon>
        <taxon>Cucujiformia</taxon>
        <taxon>Coccinelloidea</taxon>
        <taxon>Coccinellidae</taxon>
        <taxon>Epilachninae</taxon>
        <taxon>Epilachnini</taxon>
        <taxon>Henosepilachna</taxon>
    </lineage>
</organism>
<dbReference type="GO" id="GO:0005737">
    <property type="term" value="C:cytoplasm"/>
    <property type="evidence" value="ECO:0007669"/>
    <property type="project" value="TreeGrafter"/>
</dbReference>
<protein>
    <submittedName>
        <fullName evidence="2">Uncharacterized protein</fullName>
    </submittedName>
</protein>
<dbReference type="PROSITE" id="PS50088">
    <property type="entry name" value="ANK_REPEAT"/>
    <property type="match status" value="1"/>
</dbReference>
<evidence type="ECO:0000313" key="3">
    <source>
        <dbReference type="Proteomes" id="UP001431783"/>
    </source>
</evidence>
<dbReference type="GO" id="GO:0016567">
    <property type="term" value="P:protein ubiquitination"/>
    <property type="evidence" value="ECO:0007669"/>
    <property type="project" value="TreeGrafter"/>
</dbReference>
<dbReference type="AlphaFoldDB" id="A0AAW1THZ7"/>
<dbReference type="GO" id="GO:0006897">
    <property type="term" value="P:endocytosis"/>
    <property type="evidence" value="ECO:0007669"/>
    <property type="project" value="TreeGrafter"/>
</dbReference>
<dbReference type="Pfam" id="PF13637">
    <property type="entry name" value="Ank_4"/>
    <property type="match status" value="1"/>
</dbReference>